<accession>A0A5B7FQK5</accession>
<gene>
    <name evidence="2" type="ORF">E2C01_040359</name>
</gene>
<organism evidence="2 3">
    <name type="scientific">Portunus trituberculatus</name>
    <name type="common">Swimming crab</name>
    <name type="synonym">Neptunus trituberculatus</name>
    <dbReference type="NCBI Taxonomy" id="210409"/>
    <lineage>
        <taxon>Eukaryota</taxon>
        <taxon>Metazoa</taxon>
        <taxon>Ecdysozoa</taxon>
        <taxon>Arthropoda</taxon>
        <taxon>Crustacea</taxon>
        <taxon>Multicrustacea</taxon>
        <taxon>Malacostraca</taxon>
        <taxon>Eumalacostraca</taxon>
        <taxon>Eucarida</taxon>
        <taxon>Decapoda</taxon>
        <taxon>Pleocyemata</taxon>
        <taxon>Brachyura</taxon>
        <taxon>Eubrachyura</taxon>
        <taxon>Portunoidea</taxon>
        <taxon>Portunidae</taxon>
        <taxon>Portuninae</taxon>
        <taxon>Portunus</taxon>
    </lineage>
</organism>
<protein>
    <submittedName>
        <fullName evidence="2">Uncharacterized protein</fullName>
    </submittedName>
</protein>
<name>A0A5B7FQK5_PORTR</name>
<reference evidence="2 3" key="1">
    <citation type="submission" date="2019-05" db="EMBL/GenBank/DDBJ databases">
        <title>Another draft genome of Portunus trituberculatus and its Hox gene families provides insights of decapod evolution.</title>
        <authorList>
            <person name="Jeong J.-H."/>
            <person name="Song I."/>
            <person name="Kim S."/>
            <person name="Choi T."/>
            <person name="Kim D."/>
            <person name="Ryu S."/>
            <person name="Kim W."/>
        </authorList>
    </citation>
    <scope>NUCLEOTIDE SEQUENCE [LARGE SCALE GENOMIC DNA]</scope>
    <source>
        <tissue evidence="2">Muscle</tissue>
    </source>
</reference>
<dbReference type="AlphaFoldDB" id="A0A5B7FQK5"/>
<evidence type="ECO:0000313" key="2">
    <source>
        <dbReference type="EMBL" id="MPC46634.1"/>
    </source>
</evidence>
<evidence type="ECO:0000313" key="3">
    <source>
        <dbReference type="Proteomes" id="UP000324222"/>
    </source>
</evidence>
<proteinExistence type="predicted"/>
<feature type="compositionally biased region" description="Polar residues" evidence="1">
    <location>
        <begin position="66"/>
        <end position="78"/>
    </location>
</feature>
<sequence length="117" mass="13061">MKIYYLEDAHFMKRQLGGTATRGPVTLSCTMCRMYYLTVAMLLPQHKTDALVITHMHNTKNKKRSCSQNVPSAASGQTKGPGGHNLALHWHEKISGEHIDTEHQSVAEWKGKCSIAL</sequence>
<dbReference type="Proteomes" id="UP000324222">
    <property type="component" value="Unassembled WGS sequence"/>
</dbReference>
<dbReference type="EMBL" id="VSRR010007305">
    <property type="protein sequence ID" value="MPC46634.1"/>
    <property type="molecule type" value="Genomic_DNA"/>
</dbReference>
<comment type="caution">
    <text evidence="2">The sequence shown here is derived from an EMBL/GenBank/DDBJ whole genome shotgun (WGS) entry which is preliminary data.</text>
</comment>
<evidence type="ECO:0000256" key="1">
    <source>
        <dbReference type="SAM" id="MobiDB-lite"/>
    </source>
</evidence>
<feature type="region of interest" description="Disordered" evidence="1">
    <location>
        <begin position="62"/>
        <end position="82"/>
    </location>
</feature>
<keyword evidence="3" id="KW-1185">Reference proteome</keyword>